<sequence length="224" mass="23528">MTEEVLLTAEALLFDMDGTLVDSTTVVERTWHRFARRHGLDGAEILADAHGRRTGETVARHLPAGGDVAAETARLVAEEVADVDGIVQIPGAAELLASLPASRWAVVTSAGRELARRRMAAAGLRLPDVVVSAEDVRQGKPDPEGYSLAARHLGVPPEAAIVFEDAEAGLLSALASGARAVVVGAHGGRVAADLPRVADLDAVTASSDGERLRVRLEEMRTARP</sequence>
<gene>
    <name evidence="1" type="ORF">GCM10020366_05800</name>
    <name evidence="2" type="ORF">GCM10020366_40220</name>
</gene>
<evidence type="ECO:0000313" key="3">
    <source>
        <dbReference type="Proteomes" id="UP001500483"/>
    </source>
</evidence>
<proteinExistence type="predicted"/>
<dbReference type="InterPro" id="IPR051806">
    <property type="entry name" value="HAD-like_SPP"/>
</dbReference>
<comment type="caution">
    <text evidence="1">The sequence shown here is derived from an EMBL/GenBank/DDBJ whole genome shotgun (WGS) entry which is preliminary data.</text>
</comment>
<dbReference type="SFLD" id="SFLDS00003">
    <property type="entry name" value="Haloacid_Dehalogenase"/>
    <property type="match status" value="1"/>
</dbReference>
<dbReference type="RefSeq" id="WP_225045197.1">
    <property type="nucleotide sequence ID" value="NZ_BAAAYK010000012.1"/>
</dbReference>
<dbReference type="Proteomes" id="UP001500483">
    <property type="component" value="Unassembled WGS sequence"/>
</dbReference>
<dbReference type="PANTHER" id="PTHR43481:SF4">
    <property type="entry name" value="GLYCEROL-1-PHOSPHATE PHOSPHOHYDROLASE 1-RELATED"/>
    <property type="match status" value="1"/>
</dbReference>
<dbReference type="PANTHER" id="PTHR43481">
    <property type="entry name" value="FRUCTOSE-1-PHOSPHATE PHOSPHATASE"/>
    <property type="match status" value="1"/>
</dbReference>
<dbReference type="EMBL" id="BAAAYK010000012">
    <property type="protein sequence ID" value="GAA3353227.1"/>
    <property type="molecule type" value="Genomic_DNA"/>
</dbReference>
<reference evidence="3" key="2">
    <citation type="journal article" date="2019" name="Int. J. Syst. Evol. Microbiol.">
        <title>The Global Catalogue of Microorganisms (GCM) 10K type strain sequencing project: providing services to taxonomists for standard genome sequencing and annotation.</title>
        <authorList>
            <consortium name="The Broad Institute Genomics Platform"/>
            <consortium name="The Broad Institute Genome Sequencing Center for Infectious Disease"/>
            <person name="Wu L."/>
            <person name="Ma J."/>
        </authorList>
    </citation>
    <scope>NUCLEOTIDE SEQUENCE [LARGE SCALE GENOMIC DNA]</scope>
    <source>
        <strain evidence="3">JCM 9687</strain>
    </source>
</reference>
<evidence type="ECO:0000313" key="1">
    <source>
        <dbReference type="EMBL" id="GAA3353227.1"/>
    </source>
</evidence>
<dbReference type="Gene3D" id="3.40.50.1000">
    <property type="entry name" value="HAD superfamily/HAD-like"/>
    <property type="match status" value="1"/>
</dbReference>
<organism evidence="1 3">
    <name type="scientific">Saccharopolyspora gregorii</name>
    <dbReference type="NCBI Taxonomy" id="33914"/>
    <lineage>
        <taxon>Bacteria</taxon>
        <taxon>Bacillati</taxon>
        <taxon>Actinomycetota</taxon>
        <taxon>Actinomycetes</taxon>
        <taxon>Pseudonocardiales</taxon>
        <taxon>Pseudonocardiaceae</taxon>
        <taxon>Saccharopolyspora</taxon>
    </lineage>
</organism>
<evidence type="ECO:0008006" key="4">
    <source>
        <dbReference type="Google" id="ProtNLM"/>
    </source>
</evidence>
<dbReference type="InterPro" id="IPR036412">
    <property type="entry name" value="HAD-like_sf"/>
</dbReference>
<name>A0ABP6RM26_9PSEU</name>
<dbReference type="InterPro" id="IPR023198">
    <property type="entry name" value="PGP-like_dom2"/>
</dbReference>
<dbReference type="NCBIfam" id="TIGR01509">
    <property type="entry name" value="HAD-SF-IA-v3"/>
    <property type="match status" value="1"/>
</dbReference>
<accession>A0ABP6RM26</accession>
<dbReference type="Pfam" id="PF00702">
    <property type="entry name" value="Hydrolase"/>
    <property type="match status" value="1"/>
</dbReference>
<dbReference type="InterPro" id="IPR006439">
    <property type="entry name" value="HAD-SF_hydro_IA"/>
</dbReference>
<dbReference type="InterPro" id="IPR023214">
    <property type="entry name" value="HAD_sf"/>
</dbReference>
<dbReference type="SUPFAM" id="SSF56784">
    <property type="entry name" value="HAD-like"/>
    <property type="match status" value="1"/>
</dbReference>
<dbReference type="Gene3D" id="1.10.150.240">
    <property type="entry name" value="Putative phosphatase, domain 2"/>
    <property type="match status" value="1"/>
</dbReference>
<dbReference type="SFLD" id="SFLDG01129">
    <property type="entry name" value="C1.5:_HAD__Beta-PGM__Phosphata"/>
    <property type="match status" value="1"/>
</dbReference>
<protein>
    <recommendedName>
        <fullName evidence="4">Sugar-phosphatase</fullName>
    </recommendedName>
</protein>
<dbReference type="PRINTS" id="PR00413">
    <property type="entry name" value="HADHALOGNASE"/>
</dbReference>
<reference evidence="1" key="3">
    <citation type="submission" date="2023-12" db="EMBL/GenBank/DDBJ databases">
        <authorList>
            <person name="Sun Q."/>
            <person name="Inoue M."/>
        </authorList>
    </citation>
    <scope>NUCLEOTIDE SEQUENCE</scope>
    <source>
        <strain evidence="1">JCM 9687</strain>
    </source>
</reference>
<dbReference type="EMBL" id="BAAAYK010000038">
    <property type="protein sequence ID" value="GAA3360395.1"/>
    <property type="molecule type" value="Genomic_DNA"/>
</dbReference>
<evidence type="ECO:0000313" key="2">
    <source>
        <dbReference type="EMBL" id="GAA3360395.1"/>
    </source>
</evidence>
<reference evidence="1" key="1">
    <citation type="journal article" date="2014" name="Int. J. Syst. Evol. Microbiol.">
        <title>Complete genome of a new Firmicutes species belonging to the dominant human colonic microbiota ('Ruminococcus bicirculans') reveals two chromosomes and a selective capacity to utilize plant glucans.</title>
        <authorList>
            <consortium name="NISC Comparative Sequencing Program"/>
            <person name="Wegmann U."/>
            <person name="Louis P."/>
            <person name="Goesmann A."/>
            <person name="Henrissat B."/>
            <person name="Duncan S.H."/>
            <person name="Flint H.J."/>
        </authorList>
    </citation>
    <scope>NUCLEOTIDE SEQUENCE</scope>
    <source>
        <strain evidence="1">JCM 9687</strain>
    </source>
</reference>
<keyword evidence="3" id="KW-1185">Reference proteome</keyword>